<protein>
    <submittedName>
        <fullName evidence="1">Uncharacterized protein</fullName>
    </submittedName>
</protein>
<keyword evidence="2" id="KW-1185">Reference proteome</keyword>
<organism evidence="1 2">
    <name type="scientific">Trametes sanguinea</name>
    <dbReference type="NCBI Taxonomy" id="158606"/>
    <lineage>
        <taxon>Eukaryota</taxon>
        <taxon>Fungi</taxon>
        <taxon>Dikarya</taxon>
        <taxon>Basidiomycota</taxon>
        <taxon>Agaricomycotina</taxon>
        <taxon>Agaricomycetes</taxon>
        <taxon>Polyporales</taxon>
        <taxon>Polyporaceae</taxon>
        <taxon>Trametes</taxon>
    </lineage>
</organism>
<dbReference type="Proteomes" id="UP001144978">
    <property type="component" value="Unassembled WGS sequence"/>
</dbReference>
<name>A0ACC1PWR8_9APHY</name>
<reference evidence="1" key="1">
    <citation type="submission" date="2022-08" db="EMBL/GenBank/DDBJ databases">
        <title>Genome Sequence of Pycnoporus sanguineus.</title>
        <authorList>
            <person name="Buettner E."/>
        </authorList>
    </citation>
    <scope>NUCLEOTIDE SEQUENCE</scope>
    <source>
        <strain evidence="1">CG-C14</strain>
    </source>
</reference>
<sequence length="280" mass="30075">MLPPNAASPFGHSAYRSPSIYALSMDKLSLVREALLHGQDLPKDMPREAREFVTHTLRDIDTMDLSDEESGYEENPYSRSHLLSAFEIAPSGPPQDPANESTVNKIIRLATVSAYVACNLSRGPTGGDGLDLAGGLRRIQECVRELEQTVGTTRARETGTRAGMHTRRSSSPSQEPMKMPPPKSRASAHRRTGGAQDDSMQPSAASSSKPGTLSMASPSGMSARSTSAPYRRPSTTISAGNTLKSERPVSSARKPSRKRRSVPSVPSGRLPVFRTAGFIG</sequence>
<evidence type="ECO:0000313" key="2">
    <source>
        <dbReference type="Proteomes" id="UP001144978"/>
    </source>
</evidence>
<gene>
    <name evidence="1" type="ORF">NUW54_g5033</name>
</gene>
<accession>A0ACC1PWR8</accession>
<dbReference type="EMBL" id="JANSHE010001199">
    <property type="protein sequence ID" value="KAJ3003973.1"/>
    <property type="molecule type" value="Genomic_DNA"/>
</dbReference>
<comment type="caution">
    <text evidence="1">The sequence shown here is derived from an EMBL/GenBank/DDBJ whole genome shotgun (WGS) entry which is preliminary data.</text>
</comment>
<evidence type="ECO:0000313" key="1">
    <source>
        <dbReference type="EMBL" id="KAJ3003973.1"/>
    </source>
</evidence>
<proteinExistence type="predicted"/>